<dbReference type="AlphaFoldDB" id="A0AAN5C2X5"/>
<feature type="region of interest" description="Disordered" evidence="1">
    <location>
        <begin position="127"/>
        <end position="200"/>
    </location>
</feature>
<evidence type="ECO:0000313" key="3">
    <source>
        <dbReference type="Proteomes" id="UP001165205"/>
    </source>
</evidence>
<comment type="caution">
    <text evidence="2">The sequence shown here is derived from an EMBL/GenBank/DDBJ whole genome shotgun (WGS) entry which is preliminary data.</text>
</comment>
<protein>
    <submittedName>
        <fullName evidence="2">Unnamed protein product</fullName>
    </submittedName>
</protein>
<dbReference type="EMBL" id="BSYA01000253">
    <property type="protein sequence ID" value="GMG37681.1"/>
    <property type="molecule type" value="Genomic_DNA"/>
</dbReference>
<name>A0AAN5C2X5_ASPOZ</name>
<evidence type="ECO:0000256" key="1">
    <source>
        <dbReference type="SAM" id="MobiDB-lite"/>
    </source>
</evidence>
<organism evidence="2 3">
    <name type="scientific">Aspergillus oryzae</name>
    <name type="common">Yellow koji mold</name>
    <dbReference type="NCBI Taxonomy" id="5062"/>
    <lineage>
        <taxon>Eukaryota</taxon>
        <taxon>Fungi</taxon>
        <taxon>Dikarya</taxon>
        <taxon>Ascomycota</taxon>
        <taxon>Pezizomycotina</taxon>
        <taxon>Eurotiomycetes</taxon>
        <taxon>Eurotiomycetidae</taxon>
        <taxon>Eurotiales</taxon>
        <taxon>Aspergillaceae</taxon>
        <taxon>Aspergillus</taxon>
        <taxon>Aspergillus subgen. Circumdati</taxon>
    </lineage>
</organism>
<sequence length="224" mass="22520">MTCLSTALAQGMDGLPDCATDPRLSADRIHNRKIVPLAPFPSSARLSMLLVSAVTKALSIVYLVASPISAQRTNKMVSLDLLSFPDTANTESDVQGDFLLLTWSRAAVLKFASQLCSGAGVNDLPKSASCAEGGSSATETSSDSSVSSKSTTAKSTATDEPATTTSGSSDSSASPTASKSDSNTKTSSTSASSPTTSTGGAALVQGKDTSLLAAIGAAILAFLA</sequence>
<proteinExistence type="predicted"/>
<dbReference type="Proteomes" id="UP001165205">
    <property type="component" value="Unassembled WGS sequence"/>
</dbReference>
<reference evidence="2" key="1">
    <citation type="submission" date="2023-04" db="EMBL/GenBank/DDBJ databases">
        <title>Aspergillus oryzae NBRC 4228.</title>
        <authorList>
            <person name="Ichikawa N."/>
            <person name="Sato H."/>
            <person name="Tonouchi N."/>
        </authorList>
    </citation>
    <scope>NUCLEOTIDE SEQUENCE</scope>
    <source>
        <strain evidence="2">NBRC 4228</strain>
    </source>
</reference>
<accession>A0AAN5C2X5</accession>
<feature type="compositionally biased region" description="Low complexity" evidence="1">
    <location>
        <begin position="135"/>
        <end position="198"/>
    </location>
</feature>
<evidence type="ECO:0000313" key="2">
    <source>
        <dbReference type="EMBL" id="GMG37681.1"/>
    </source>
</evidence>
<gene>
    <name evidence="2" type="ORF">Aory04_001249700</name>
</gene>